<evidence type="ECO:0000313" key="3">
    <source>
        <dbReference type="Proteomes" id="UP000054477"/>
    </source>
</evidence>
<protein>
    <submittedName>
        <fullName evidence="2">Uncharacterized protein</fullName>
    </submittedName>
</protein>
<dbReference type="HOGENOM" id="CLU_2184386_0_0_1"/>
<evidence type="ECO:0000313" key="2">
    <source>
        <dbReference type="EMBL" id="KIJ99793.1"/>
    </source>
</evidence>
<proteinExistence type="predicted"/>
<keyword evidence="3" id="KW-1185">Reference proteome</keyword>
<reference evidence="2 3" key="1">
    <citation type="submission" date="2014-04" db="EMBL/GenBank/DDBJ databases">
        <authorList>
            <consortium name="DOE Joint Genome Institute"/>
            <person name="Kuo A."/>
            <person name="Kohler A."/>
            <person name="Nagy L.G."/>
            <person name="Floudas D."/>
            <person name="Copeland A."/>
            <person name="Barry K.W."/>
            <person name="Cichocki N."/>
            <person name="Veneault-Fourrey C."/>
            <person name="LaButti K."/>
            <person name="Lindquist E.A."/>
            <person name="Lipzen A."/>
            <person name="Lundell T."/>
            <person name="Morin E."/>
            <person name="Murat C."/>
            <person name="Sun H."/>
            <person name="Tunlid A."/>
            <person name="Henrissat B."/>
            <person name="Grigoriev I.V."/>
            <person name="Hibbett D.S."/>
            <person name="Martin F."/>
            <person name="Nordberg H.P."/>
            <person name="Cantor M.N."/>
            <person name="Hua S.X."/>
        </authorList>
    </citation>
    <scope>NUCLEOTIDE SEQUENCE [LARGE SCALE GENOMIC DNA]</scope>
    <source>
        <strain evidence="2 3">LaAM-08-1</strain>
    </source>
</reference>
<dbReference type="EMBL" id="KN838639">
    <property type="protein sequence ID" value="KIJ99793.1"/>
    <property type="molecule type" value="Genomic_DNA"/>
</dbReference>
<sequence>MFPGIHRNGMPPESGPRTQPRHRRQTPTLDLDDVNNKQPSLSPTTIIHEIGHTPNAARHQSPPPPTLVVDDSPPLPPNLTRCANATSPAPATQRAPVRGQSWIGDGAAR</sequence>
<feature type="compositionally biased region" description="Polar residues" evidence="1">
    <location>
        <begin position="36"/>
        <end position="45"/>
    </location>
</feature>
<feature type="region of interest" description="Disordered" evidence="1">
    <location>
        <begin position="1"/>
        <end position="109"/>
    </location>
</feature>
<name>A0A0C9XDV3_9AGAR</name>
<feature type="compositionally biased region" description="Polar residues" evidence="1">
    <location>
        <begin position="81"/>
        <end position="90"/>
    </location>
</feature>
<evidence type="ECO:0000256" key="1">
    <source>
        <dbReference type="SAM" id="MobiDB-lite"/>
    </source>
</evidence>
<dbReference type="AlphaFoldDB" id="A0A0C9XDV3"/>
<organism evidence="2 3">
    <name type="scientific">Laccaria amethystina LaAM-08-1</name>
    <dbReference type="NCBI Taxonomy" id="1095629"/>
    <lineage>
        <taxon>Eukaryota</taxon>
        <taxon>Fungi</taxon>
        <taxon>Dikarya</taxon>
        <taxon>Basidiomycota</taxon>
        <taxon>Agaricomycotina</taxon>
        <taxon>Agaricomycetes</taxon>
        <taxon>Agaricomycetidae</taxon>
        <taxon>Agaricales</taxon>
        <taxon>Agaricineae</taxon>
        <taxon>Hydnangiaceae</taxon>
        <taxon>Laccaria</taxon>
    </lineage>
</organism>
<gene>
    <name evidence="2" type="ORF">K443DRAFT_8127</name>
</gene>
<accession>A0A0C9XDV3</accession>
<dbReference type="Proteomes" id="UP000054477">
    <property type="component" value="Unassembled WGS sequence"/>
</dbReference>
<reference evidence="3" key="2">
    <citation type="submission" date="2015-01" db="EMBL/GenBank/DDBJ databases">
        <title>Evolutionary Origins and Diversification of the Mycorrhizal Mutualists.</title>
        <authorList>
            <consortium name="DOE Joint Genome Institute"/>
            <consortium name="Mycorrhizal Genomics Consortium"/>
            <person name="Kohler A."/>
            <person name="Kuo A."/>
            <person name="Nagy L.G."/>
            <person name="Floudas D."/>
            <person name="Copeland A."/>
            <person name="Barry K.W."/>
            <person name="Cichocki N."/>
            <person name="Veneault-Fourrey C."/>
            <person name="LaButti K."/>
            <person name="Lindquist E.A."/>
            <person name="Lipzen A."/>
            <person name="Lundell T."/>
            <person name="Morin E."/>
            <person name="Murat C."/>
            <person name="Riley R."/>
            <person name="Ohm R."/>
            <person name="Sun H."/>
            <person name="Tunlid A."/>
            <person name="Henrissat B."/>
            <person name="Grigoriev I.V."/>
            <person name="Hibbett D.S."/>
            <person name="Martin F."/>
        </authorList>
    </citation>
    <scope>NUCLEOTIDE SEQUENCE [LARGE SCALE GENOMIC DNA]</scope>
    <source>
        <strain evidence="3">LaAM-08-1</strain>
    </source>
</reference>